<dbReference type="EMBL" id="CABVLU010000003">
    <property type="protein sequence ID" value="VVT54037.1"/>
    <property type="molecule type" value="Genomic_DNA"/>
</dbReference>
<feature type="compositionally biased region" description="Low complexity" evidence="1">
    <location>
        <begin position="248"/>
        <end position="259"/>
    </location>
</feature>
<evidence type="ECO:0000313" key="4">
    <source>
        <dbReference type="Proteomes" id="UP000398389"/>
    </source>
</evidence>
<feature type="compositionally biased region" description="Polar residues" evidence="1">
    <location>
        <begin position="158"/>
        <end position="176"/>
    </location>
</feature>
<dbReference type="AlphaFoldDB" id="A0A5E8BX07"/>
<feature type="region of interest" description="Disordered" evidence="1">
    <location>
        <begin position="88"/>
        <end position="113"/>
    </location>
</feature>
<feature type="compositionally biased region" description="Low complexity" evidence="1">
    <location>
        <begin position="88"/>
        <end position="109"/>
    </location>
</feature>
<evidence type="ECO:0000313" key="3">
    <source>
        <dbReference type="EMBL" id="VVT54037.1"/>
    </source>
</evidence>
<organism evidence="3 4">
    <name type="scientific">Magnusiomyces paraingens</name>
    <dbReference type="NCBI Taxonomy" id="2606893"/>
    <lineage>
        <taxon>Eukaryota</taxon>
        <taxon>Fungi</taxon>
        <taxon>Dikarya</taxon>
        <taxon>Ascomycota</taxon>
        <taxon>Saccharomycotina</taxon>
        <taxon>Dipodascomycetes</taxon>
        <taxon>Dipodascales</taxon>
        <taxon>Dipodascaceae</taxon>
        <taxon>Magnusiomyces</taxon>
    </lineage>
</organism>
<feature type="region of interest" description="Disordered" evidence="1">
    <location>
        <begin position="204"/>
        <end position="259"/>
    </location>
</feature>
<dbReference type="PANTHER" id="PTHR22949:SF0">
    <property type="entry name" value="RE27538P"/>
    <property type="match status" value="1"/>
</dbReference>
<feature type="compositionally biased region" description="Low complexity" evidence="1">
    <location>
        <begin position="61"/>
        <end position="76"/>
    </location>
</feature>
<proteinExistence type="predicted"/>
<gene>
    <name evidence="3" type="ORF">SAPINGB_P003875</name>
</gene>
<evidence type="ECO:0000256" key="1">
    <source>
        <dbReference type="SAM" id="MobiDB-lite"/>
    </source>
</evidence>
<dbReference type="GeneID" id="43582690"/>
<feature type="region of interest" description="Disordered" evidence="1">
    <location>
        <begin position="142"/>
        <end position="184"/>
    </location>
</feature>
<dbReference type="Pfam" id="PF26087">
    <property type="entry name" value="DUF8032"/>
    <property type="match status" value="1"/>
</dbReference>
<feature type="compositionally biased region" description="Low complexity" evidence="1">
    <location>
        <begin position="229"/>
        <end position="238"/>
    </location>
</feature>
<dbReference type="PANTHER" id="PTHR22949">
    <property type="entry name" value="WHITE COLLAR 2 PROTEIN WC2"/>
    <property type="match status" value="1"/>
</dbReference>
<keyword evidence="4" id="KW-1185">Reference proteome</keyword>
<dbReference type="InterPro" id="IPR058345">
    <property type="entry name" value="DUF8032"/>
</dbReference>
<sequence length="554" mass="60800">MTFSQDFLNTCQNTTSSLNKQNIFLSKNCPSVSQPQLAKDSPPFSITSQDSSCSSRNRLGSQSSITSIESNSSSDTSVSSYFSESLSPKSLSSSSSSLSSLNSKPNLHSTSFSDTEFNEASSRMKNFDFISAQGYSSEVPSKMHGLVANNNNTNNNTQLQMSGTENHHNAISSSDHYTVPSAYAPHSQPSNYPFVTLSSNCQPQYSPPSLELKPTVSSSHHSSREHRSNSTSNTGSSGSKRHGRHSHSAPSSGSSSSSLSSSISVTSIAALVSSPIPTPVSVSVPAPSPIPAPSPSPTPTTVYRDNEGVDWITFTYSKDRIPKEHRIRCDIESVDINNLTEEFKKDNCIYPRACVVIHEYRGNRWEYETQCNAIGWCLTWINPSIRKRRGLIQRAVDNWRNTNADPSLRSRRVRRMSRKNDKMKCSTLAAAAANVIPSPGPHLGSIRRTSASPSSIIYQQSPYTPETPTAPYYYYTNSDSTVPQIHQQQQPLANAAPTPLSQQYQSVVMYEQNPMQVYPNQFMVSAPNPPPYHVNGQLVAPSNHSTIGHHANYR</sequence>
<protein>
    <recommendedName>
        <fullName evidence="2">DUF8032 domain-containing protein</fullName>
    </recommendedName>
</protein>
<evidence type="ECO:0000259" key="2">
    <source>
        <dbReference type="Pfam" id="PF26087"/>
    </source>
</evidence>
<dbReference type="RefSeq" id="XP_031854481.1">
    <property type="nucleotide sequence ID" value="XM_031998590.1"/>
</dbReference>
<dbReference type="Proteomes" id="UP000398389">
    <property type="component" value="Unassembled WGS sequence"/>
</dbReference>
<accession>A0A5E8BX07</accession>
<name>A0A5E8BX07_9ASCO</name>
<feature type="compositionally biased region" description="Polar residues" evidence="1">
    <location>
        <begin position="44"/>
        <end position="60"/>
    </location>
</feature>
<dbReference type="OrthoDB" id="5599902at2759"/>
<feature type="region of interest" description="Disordered" evidence="1">
    <location>
        <begin position="32"/>
        <end position="76"/>
    </location>
</feature>
<feature type="domain" description="DUF8032" evidence="2">
    <location>
        <begin position="310"/>
        <end position="402"/>
    </location>
</feature>
<reference evidence="3 4" key="1">
    <citation type="submission" date="2019-09" db="EMBL/GenBank/DDBJ databases">
        <authorList>
            <person name="Brejova B."/>
        </authorList>
    </citation>
    <scope>NUCLEOTIDE SEQUENCE [LARGE SCALE GENOMIC DNA]</scope>
</reference>